<reference evidence="2" key="1">
    <citation type="journal article" date="2023" name="G3 (Bethesda)">
        <title>Genome assembly and association tests identify interacting loci associated with vigor, precocity, and sex in interspecific pistachio rootstocks.</title>
        <authorList>
            <person name="Palmer W."/>
            <person name="Jacygrad E."/>
            <person name="Sagayaradj S."/>
            <person name="Cavanaugh K."/>
            <person name="Han R."/>
            <person name="Bertier L."/>
            <person name="Beede B."/>
            <person name="Kafkas S."/>
            <person name="Golino D."/>
            <person name="Preece J."/>
            <person name="Michelmore R."/>
        </authorList>
    </citation>
    <scope>NUCLEOTIDE SEQUENCE [LARGE SCALE GENOMIC DNA]</scope>
</reference>
<dbReference type="Proteomes" id="UP001163603">
    <property type="component" value="Chromosome 3"/>
</dbReference>
<name>A0ACC0Z2S8_9ROSI</name>
<sequence>MGCLTLAYQLLFLQLLLLYSQTSATLCSYDQSIALLQFKQHFSYKNFLSYYYCDWARERSFQFSEIPPYCDGRCPSYRKTMSWKEDTDCCSWDGVTCDILTGHVIALDLSCGWLHGNIPSNSSLFLLHHLQRLNLAFNDFKLSQVSSDFRQLPSLTHLNLSNSNFSGKIPTEISHLSNLVSLDLSVSELETAVFQELVQNLTKLTELRLDGVDMSTIVPSFLTNLSYSLTSLSLNDCGLQGNIPDHIFRSPNLQFLRLRGNFDLKGVFPKVNWSSPLKFMDVSDMSLSGELPNSIGDLMSLYHLRLYYCNMVGSIPMSLGNLTQLTYLSLSQVTISVVISHHFCQILSSSVILIFQ</sequence>
<evidence type="ECO:0000313" key="1">
    <source>
        <dbReference type="EMBL" id="KAJ0044628.1"/>
    </source>
</evidence>
<proteinExistence type="predicted"/>
<protein>
    <submittedName>
        <fullName evidence="1">Uncharacterized protein</fullName>
    </submittedName>
</protein>
<comment type="caution">
    <text evidence="1">The sequence shown here is derived from an EMBL/GenBank/DDBJ whole genome shotgun (WGS) entry which is preliminary data.</text>
</comment>
<organism evidence="1 2">
    <name type="scientific">Pistacia integerrima</name>
    <dbReference type="NCBI Taxonomy" id="434235"/>
    <lineage>
        <taxon>Eukaryota</taxon>
        <taxon>Viridiplantae</taxon>
        <taxon>Streptophyta</taxon>
        <taxon>Embryophyta</taxon>
        <taxon>Tracheophyta</taxon>
        <taxon>Spermatophyta</taxon>
        <taxon>Magnoliopsida</taxon>
        <taxon>eudicotyledons</taxon>
        <taxon>Gunneridae</taxon>
        <taxon>Pentapetalae</taxon>
        <taxon>rosids</taxon>
        <taxon>malvids</taxon>
        <taxon>Sapindales</taxon>
        <taxon>Anacardiaceae</taxon>
        <taxon>Pistacia</taxon>
    </lineage>
</organism>
<keyword evidence="2" id="KW-1185">Reference proteome</keyword>
<accession>A0ACC0Z2S8</accession>
<evidence type="ECO:0000313" key="2">
    <source>
        <dbReference type="Proteomes" id="UP001163603"/>
    </source>
</evidence>
<dbReference type="EMBL" id="CM047738">
    <property type="protein sequence ID" value="KAJ0044628.1"/>
    <property type="molecule type" value="Genomic_DNA"/>
</dbReference>
<gene>
    <name evidence="1" type="ORF">Pint_04037</name>
</gene>